<proteinExistence type="predicted"/>
<feature type="domain" description="DUF559" evidence="2">
    <location>
        <begin position="8"/>
        <end position="112"/>
    </location>
</feature>
<gene>
    <name evidence="3" type="ORF">ENN51_05750</name>
</gene>
<dbReference type="InterPro" id="IPR007569">
    <property type="entry name" value="DUF559"/>
</dbReference>
<dbReference type="AlphaFoldDB" id="A0A7V0T6C5"/>
<dbReference type="InterPro" id="IPR011335">
    <property type="entry name" value="Restrct_endonuc-II-like"/>
</dbReference>
<dbReference type="Proteomes" id="UP000885672">
    <property type="component" value="Unassembled WGS sequence"/>
</dbReference>
<keyword evidence="3" id="KW-0378">Hydrolase</keyword>
<dbReference type="InterPro" id="IPR047216">
    <property type="entry name" value="Endonuclease_DUF559_bact"/>
</dbReference>
<dbReference type="Pfam" id="PF04480">
    <property type="entry name" value="DUF559"/>
    <property type="match status" value="1"/>
</dbReference>
<dbReference type="CDD" id="cd01038">
    <property type="entry name" value="Endonuclease_DUF559"/>
    <property type="match status" value="1"/>
</dbReference>
<dbReference type="PANTHER" id="PTHR38590">
    <property type="entry name" value="BLL0828 PROTEIN"/>
    <property type="match status" value="1"/>
</dbReference>
<dbReference type="GO" id="GO:0004519">
    <property type="term" value="F:endonuclease activity"/>
    <property type="evidence" value="ECO:0007669"/>
    <property type="project" value="UniProtKB-KW"/>
</dbReference>
<dbReference type="PANTHER" id="PTHR38590:SF1">
    <property type="entry name" value="BLL0828 PROTEIN"/>
    <property type="match status" value="1"/>
</dbReference>
<organism evidence="3">
    <name type="scientific">candidate division WOR-3 bacterium</name>
    <dbReference type="NCBI Taxonomy" id="2052148"/>
    <lineage>
        <taxon>Bacteria</taxon>
        <taxon>Bacteria division WOR-3</taxon>
    </lineage>
</organism>
<reference evidence="3" key="1">
    <citation type="journal article" date="2020" name="mSystems">
        <title>Genome- and Community-Level Interaction Insights into Carbon Utilization and Element Cycling Functions of Hydrothermarchaeota in Hydrothermal Sediment.</title>
        <authorList>
            <person name="Zhou Z."/>
            <person name="Liu Y."/>
            <person name="Xu W."/>
            <person name="Pan J."/>
            <person name="Luo Z.H."/>
            <person name="Li M."/>
        </authorList>
    </citation>
    <scope>NUCLEOTIDE SEQUENCE [LARGE SCALE GENOMIC DNA]</scope>
    <source>
        <strain evidence="3">SpSt-1182</strain>
    </source>
</reference>
<dbReference type="EMBL" id="DSBX01000215">
    <property type="protein sequence ID" value="HDQ99768.1"/>
    <property type="molecule type" value="Genomic_DNA"/>
</dbReference>
<protein>
    <submittedName>
        <fullName evidence="3">Endonuclease domain-containing protein</fullName>
    </submittedName>
</protein>
<dbReference type="Gene3D" id="3.40.960.10">
    <property type="entry name" value="VSR Endonuclease"/>
    <property type="match status" value="1"/>
</dbReference>
<keyword evidence="3" id="KW-0540">Nuclease</keyword>
<sequence length="168" mass="18810">MQRHAGATARARLLRRRSTDAERLLWSKLRDRRLAGAHFRRQHPVGPFVVDFCCLDARLIIEVDGGEHSVRVRQDQNRDQFLAGRGFRVLRFWNHEVLRQTEAILQAIAAALPPHLDPLPAGERKRKGIACRQMAGRAVSNHAGRRRTTSTTDATSPLPGQGEGKGEG</sequence>
<keyword evidence="3" id="KW-0255">Endonuclease</keyword>
<name>A0A7V0T6C5_UNCW3</name>
<evidence type="ECO:0000259" key="2">
    <source>
        <dbReference type="Pfam" id="PF04480"/>
    </source>
</evidence>
<evidence type="ECO:0000313" key="3">
    <source>
        <dbReference type="EMBL" id="HDQ99768.1"/>
    </source>
</evidence>
<comment type="caution">
    <text evidence="3">The sequence shown here is derived from an EMBL/GenBank/DDBJ whole genome shotgun (WGS) entry which is preliminary data.</text>
</comment>
<evidence type="ECO:0000256" key="1">
    <source>
        <dbReference type="SAM" id="MobiDB-lite"/>
    </source>
</evidence>
<feature type="region of interest" description="Disordered" evidence="1">
    <location>
        <begin position="134"/>
        <end position="168"/>
    </location>
</feature>
<dbReference type="SUPFAM" id="SSF52980">
    <property type="entry name" value="Restriction endonuclease-like"/>
    <property type="match status" value="1"/>
</dbReference>
<accession>A0A7V0T6C5</accession>